<dbReference type="EMBL" id="JRYO01000085">
    <property type="protein sequence ID" value="KHE92965.1"/>
    <property type="molecule type" value="Genomic_DNA"/>
</dbReference>
<reference evidence="1 2" key="1">
    <citation type="submission" date="2014-10" db="EMBL/GenBank/DDBJ databases">
        <title>Draft genome of anammox bacterium scalindua brodae, obtained using differential coverage binning of sequence data from two enrichment reactors.</title>
        <authorList>
            <person name="Speth D.R."/>
            <person name="Russ L."/>
            <person name="Kartal B."/>
            <person name="Op den Camp H.J."/>
            <person name="Dutilh B.E."/>
            <person name="Jetten M.S."/>
        </authorList>
    </citation>
    <scope>NUCLEOTIDE SEQUENCE [LARGE SCALE GENOMIC DNA]</scope>
    <source>
        <strain evidence="1">RU1</strain>
    </source>
</reference>
<comment type="caution">
    <text evidence="1">The sequence shown here is derived from an EMBL/GenBank/DDBJ whole genome shotgun (WGS) entry which is preliminary data.</text>
</comment>
<evidence type="ECO:0000313" key="2">
    <source>
        <dbReference type="Proteomes" id="UP000030652"/>
    </source>
</evidence>
<proteinExistence type="predicted"/>
<organism evidence="1 2">
    <name type="scientific">Candidatus Scalindua brodae</name>
    <dbReference type="NCBI Taxonomy" id="237368"/>
    <lineage>
        <taxon>Bacteria</taxon>
        <taxon>Pseudomonadati</taxon>
        <taxon>Planctomycetota</taxon>
        <taxon>Candidatus Brocadiia</taxon>
        <taxon>Candidatus Brocadiales</taxon>
        <taxon>Candidatus Scalinduaceae</taxon>
        <taxon>Candidatus Scalindua</taxon>
    </lineage>
</organism>
<protein>
    <submittedName>
        <fullName evidence="1">Uncharacterized protein</fullName>
    </submittedName>
</protein>
<evidence type="ECO:0000313" key="1">
    <source>
        <dbReference type="EMBL" id="KHE92965.1"/>
    </source>
</evidence>
<dbReference type="AlphaFoldDB" id="A0A0B0EQL8"/>
<gene>
    <name evidence="1" type="ORF">SCABRO_01354</name>
</gene>
<dbReference type="Proteomes" id="UP000030652">
    <property type="component" value="Unassembled WGS sequence"/>
</dbReference>
<sequence>MYSCLGVTVFFNEIEMLFLQLKTLSRVCDHIIIVEAECNARGEPREKLEFGRFLERFGDSLRDIPYEYLKLPQKEFKVVKDIGKMSSIAAEENTGRCRSIPILNNKAKYYIYNDADEVFSDEQLEEIKLLTSGNFKGNKMFNFWYHNYYLNWRCFSPRVWKRIFRYYRPVIGQEPHLFDYESGQIFASQLKGVRPNTAETNLKTTGYHFSFLYSLETKLKNYGHTEWTNQVSIVKQRQEKKIPAAFPNRKCKSIPITDIQIRELHENIDIFRPFIAP</sequence>
<accession>A0A0B0EQL8</accession>
<name>A0A0B0EQL8_9BACT</name>